<keyword evidence="2" id="KW-1185">Reference proteome</keyword>
<dbReference type="AlphaFoldDB" id="A0A9P0JI81"/>
<sequence>MNFSYVPDNILQLIIGCIFENVSVHSTYHFTASIFFIPCISQ</sequence>
<dbReference type="EMBL" id="CAKOFQ010006651">
    <property type="protein sequence ID" value="CAH1953465.1"/>
    <property type="molecule type" value="Genomic_DNA"/>
</dbReference>
<dbReference type="Proteomes" id="UP001152888">
    <property type="component" value="Unassembled WGS sequence"/>
</dbReference>
<organism evidence="1 2">
    <name type="scientific">Acanthoscelides obtectus</name>
    <name type="common">Bean weevil</name>
    <name type="synonym">Bruchus obtectus</name>
    <dbReference type="NCBI Taxonomy" id="200917"/>
    <lineage>
        <taxon>Eukaryota</taxon>
        <taxon>Metazoa</taxon>
        <taxon>Ecdysozoa</taxon>
        <taxon>Arthropoda</taxon>
        <taxon>Hexapoda</taxon>
        <taxon>Insecta</taxon>
        <taxon>Pterygota</taxon>
        <taxon>Neoptera</taxon>
        <taxon>Endopterygota</taxon>
        <taxon>Coleoptera</taxon>
        <taxon>Polyphaga</taxon>
        <taxon>Cucujiformia</taxon>
        <taxon>Chrysomeloidea</taxon>
        <taxon>Chrysomelidae</taxon>
        <taxon>Bruchinae</taxon>
        <taxon>Bruchini</taxon>
        <taxon>Acanthoscelides</taxon>
    </lineage>
</organism>
<comment type="caution">
    <text evidence="1">The sequence shown here is derived from an EMBL/GenBank/DDBJ whole genome shotgun (WGS) entry which is preliminary data.</text>
</comment>
<evidence type="ECO:0000313" key="1">
    <source>
        <dbReference type="EMBL" id="CAH1953465.1"/>
    </source>
</evidence>
<reference evidence="1" key="1">
    <citation type="submission" date="2022-03" db="EMBL/GenBank/DDBJ databases">
        <authorList>
            <person name="Sayadi A."/>
        </authorList>
    </citation>
    <scope>NUCLEOTIDE SEQUENCE</scope>
</reference>
<name>A0A9P0JI81_ACAOB</name>
<gene>
    <name evidence="1" type="ORF">ACAOBT_LOCUS56</name>
</gene>
<accession>A0A9P0JI81</accession>
<proteinExistence type="predicted"/>
<protein>
    <submittedName>
        <fullName evidence="1">Uncharacterized protein</fullName>
    </submittedName>
</protein>
<evidence type="ECO:0000313" key="2">
    <source>
        <dbReference type="Proteomes" id="UP001152888"/>
    </source>
</evidence>